<evidence type="ECO:0000313" key="2">
    <source>
        <dbReference type="EMBL" id="MBK1876416.1"/>
    </source>
</evidence>
<sequence length="284" mass="31417">MIKRFARIFCLLGLGGLLLAPVGNAKRFNILVNATASDEYVERAEAMDYQTFHFIKGKFWGGSTRDKGLEQAQFEDLAESLSVHLKKRKMYPEPDQTRGDLLIMISWGRTSLGPNYRELQGITGSGDAMSQGSPEGPSEGGELSSASSEQMLNEGVGSLRSRNRVLLGLHGDLIEPTMFGGSPDQHLWDALDEERYFVILNAFDYQHLKESKELKQLWCVRYNTRAIGIGFEKAYASMTEAVAGVIGLNSNDVVVVKGDTEGKVSLGELEVIEMSEEEQRIVGE</sequence>
<feature type="region of interest" description="Disordered" evidence="1">
    <location>
        <begin position="121"/>
        <end position="154"/>
    </location>
</feature>
<protein>
    <submittedName>
        <fullName evidence="2">Uncharacterized protein</fullName>
    </submittedName>
</protein>
<proteinExistence type="predicted"/>
<dbReference type="AlphaFoldDB" id="A0A934RU28"/>
<dbReference type="RefSeq" id="WP_200354629.1">
    <property type="nucleotide sequence ID" value="NZ_JAENIL010000008.1"/>
</dbReference>
<keyword evidence="3" id="KW-1185">Reference proteome</keyword>
<organism evidence="2 3">
    <name type="scientific">Pelagicoccus mobilis</name>
    <dbReference type="NCBI Taxonomy" id="415221"/>
    <lineage>
        <taxon>Bacteria</taxon>
        <taxon>Pseudomonadati</taxon>
        <taxon>Verrucomicrobiota</taxon>
        <taxon>Opitutia</taxon>
        <taxon>Puniceicoccales</taxon>
        <taxon>Pelagicoccaceae</taxon>
        <taxon>Pelagicoccus</taxon>
    </lineage>
</organism>
<name>A0A934RU28_9BACT</name>
<gene>
    <name evidence="2" type="ORF">JIN87_06015</name>
</gene>
<evidence type="ECO:0000256" key="1">
    <source>
        <dbReference type="SAM" id="MobiDB-lite"/>
    </source>
</evidence>
<feature type="compositionally biased region" description="Low complexity" evidence="1">
    <location>
        <begin position="130"/>
        <end position="150"/>
    </location>
</feature>
<dbReference type="EMBL" id="JAENIL010000008">
    <property type="protein sequence ID" value="MBK1876416.1"/>
    <property type="molecule type" value="Genomic_DNA"/>
</dbReference>
<reference evidence="2" key="1">
    <citation type="submission" date="2021-01" db="EMBL/GenBank/DDBJ databases">
        <title>Modified the classification status of verrucomicrobia.</title>
        <authorList>
            <person name="Feng X."/>
        </authorList>
    </citation>
    <scope>NUCLEOTIDE SEQUENCE</scope>
    <source>
        <strain evidence="2">KCTC 13126</strain>
    </source>
</reference>
<dbReference type="Proteomes" id="UP000617628">
    <property type="component" value="Unassembled WGS sequence"/>
</dbReference>
<comment type="caution">
    <text evidence="2">The sequence shown here is derived from an EMBL/GenBank/DDBJ whole genome shotgun (WGS) entry which is preliminary data.</text>
</comment>
<evidence type="ECO:0000313" key="3">
    <source>
        <dbReference type="Proteomes" id="UP000617628"/>
    </source>
</evidence>
<accession>A0A934RU28</accession>